<feature type="transmembrane region" description="Helical" evidence="6">
    <location>
        <begin position="44"/>
        <end position="66"/>
    </location>
</feature>
<dbReference type="SUPFAM" id="SSF82689">
    <property type="entry name" value="Mechanosensitive channel protein MscS (YggB), C-terminal domain"/>
    <property type="match status" value="1"/>
</dbReference>
<evidence type="ECO:0000256" key="3">
    <source>
        <dbReference type="ARBA" id="ARBA00022692"/>
    </source>
</evidence>
<evidence type="ECO:0000313" key="9">
    <source>
        <dbReference type="EMBL" id="MCB4820214.1"/>
    </source>
</evidence>
<name>A0A9X1IAH8_9PROT</name>
<gene>
    <name evidence="9" type="ORF">LHA35_00530</name>
</gene>
<protein>
    <recommendedName>
        <fullName evidence="6">Small-conductance mechanosensitive channel</fullName>
    </recommendedName>
</protein>
<comment type="caution">
    <text evidence="6">Lacks conserved residue(s) required for the propagation of feature annotation.</text>
</comment>
<dbReference type="InterPro" id="IPR018488">
    <property type="entry name" value="cNMP-bd_CS"/>
</dbReference>
<dbReference type="PROSITE" id="PS00888">
    <property type="entry name" value="CNMP_BINDING_1"/>
    <property type="match status" value="1"/>
</dbReference>
<proteinExistence type="inferred from homology"/>
<dbReference type="InterPro" id="IPR011066">
    <property type="entry name" value="MscS_channel_C_sf"/>
</dbReference>
<dbReference type="AlphaFoldDB" id="A0A9X1IAH8"/>
<keyword evidence="6" id="KW-0407">Ion channel</keyword>
<dbReference type="InterPro" id="IPR010920">
    <property type="entry name" value="LSM_dom_sf"/>
</dbReference>
<dbReference type="SUPFAM" id="SSF50182">
    <property type="entry name" value="Sm-like ribonucleoproteins"/>
    <property type="match status" value="1"/>
</dbReference>
<dbReference type="PROSITE" id="PS51257">
    <property type="entry name" value="PROKAR_LIPOPROTEIN"/>
    <property type="match status" value="1"/>
</dbReference>
<dbReference type="InterPro" id="IPR006685">
    <property type="entry name" value="MscS_channel_2nd"/>
</dbReference>
<keyword evidence="2" id="KW-1003">Cell membrane</keyword>
<evidence type="ECO:0000259" key="8">
    <source>
        <dbReference type="PROSITE" id="PS50042"/>
    </source>
</evidence>
<dbReference type="GO" id="GO:0005886">
    <property type="term" value="C:plasma membrane"/>
    <property type="evidence" value="ECO:0007669"/>
    <property type="project" value="UniProtKB-SubCell"/>
</dbReference>
<evidence type="ECO:0000256" key="6">
    <source>
        <dbReference type="RuleBase" id="RU369025"/>
    </source>
</evidence>
<dbReference type="Pfam" id="PF00027">
    <property type="entry name" value="cNMP_binding"/>
    <property type="match status" value="1"/>
</dbReference>
<keyword evidence="3 6" id="KW-0812">Transmembrane</keyword>
<keyword evidence="4 6" id="KW-1133">Transmembrane helix</keyword>
<dbReference type="InterPro" id="IPR014710">
    <property type="entry name" value="RmlC-like_jellyroll"/>
</dbReference>
<feature type="transmembrane region" description="Helical" evidence="6">
    <location>
        <begin position="112"/>
        <end position="130"/>
    </location>
</feature>
<dbReference type="Gene3D" id="2.30.30.60">
    <property type="match status" value="1"/>
</dbReference>
<keyword evidence="10" id="KW-1185">Reference proteome</keyword>
<keyword evidence="5 6" id="KW-0472">Membrane</keyword>
<dbReference type="Pfam" id="PF00924">
    <property type="entry name" value="MS_channel_2nd"/>
    <property type="match status" value="1"/>
</dbReference>
<dbReference type="Gene3D" id="2.60.120.10">
    <property type="entry name" value="Jelly Rolls"/>
    <property type="match status" value="1"/>
</dbReference>
<dbReference type="Proteomes" id="UP001139311">
    <property type="component" value="Unassembled WGS sequence"/>
</dbReference>
<dbReference type="InterPro" id="IPR000595">
    <property type="entry name" value="cNMP-bd_dom"/>
</dbReference>
<dbReference type="PANTHER" id="PTHR30221">
    <property type="entry name" value="SMALL-CONDUCTANCE MECHANOSENSITIVE CHANNEL"/>
    <property type="match status" value="1"/>
</dbReference>
<dbReference type="GO" id="GO:0008381">
    <property type="term" value="F:mechanosensitive monoatomic ion channel activity"/>
    <property type="evidence" value="ECO:0007669"/>
    <property type="project" value="InterPro"/>
</dbReference>
<evidence type="ECO:0000256" key="5">
    <source>
        <dbReference type="ARBA" id="ARBA00023136"/>
    </source>
</evidence>
<feature type="domain" description="Cyclic nucleotide-binding" evidence="8">
    <location>
        <begin position="317"/>
        <end position="436"/>
    </location>
</feature>
<accession>A0A9X1IAH8</accession>
<evidence type="ECO:0000256" key="2">
    <source>
        <dbReference type="ARBA" id="ARBA00022475"/>
    </source>
</evidence>
<comment type="caution">
    <text evidence="9">The sequence shown here is derived from an EMBL/GenBank/DDBJ whole genome shotgun (WGS) entry which is preliminary data.</text>
</comment>
<feature type="region of interest" description="Disordered" evidence="7">
    <location>
        <begin position="437"/>
        <end position="459"/>
    </location>
</feature>
<keyword evidence="6" id="KW-0997">Cell inner membrane</keyword>
<comment type="function">
    <text evidence="6">Mechanosensitive channel that participates in the regulation of osmotic pressure changes within the cell, opening in response to stretch forces in the membrane lipid bilayer, without the need for other proteins. Contributes to normal resistance to hypoosmotic shock. Forms an ion channel of 1.0 nanosiemens conductance with a slight preference for anions.</text>
</comment>
<dbReference type="InterPro" id="IPR045275">
    <property type="entry name" value="MscS_archaea/bacteria_type"/>
</dbReference>
<organism evidence="9 10">
    <name type="scientific">Roseicella aerolata</name>
    <dbReference type="NCBI Taxonomy" id="2883479"/>
    <lineage>
        <taxon>Bacteria</taxon>
        <taxon>Pseudomonadati</taxon>
        <taxon>Pseudomonadota</taxon>
        <taxon>Alphaproteobacteria</taxon>
        <taxon>Acetobacterales</taxon>
        <taxon>Roseomonadaceae</taxon>
        <taxon>Roseicella</taxon>
    </lineage>
</organism>
<evidence type="ECO:0000256" key="4">
    <source>
        <dbReference type="ARBA" id="ARBA00022989"/>
    </source>
</evidence>
<feature type="transmembrane region" description="Helical" evidence="6">
    <location>
        <begin position="86"/>
        <end position="106"/>
    </location>
</feature>
<dbReference type="PROSITE" id="PS00889">
    <property type="entry name" value="CNMP_BINDING_2"/>
    <property type="match status" value="1"/>
</dbReference>
<feature type="compositionally biased region" description="Low complexity" evidence="7">
    <location>
        <begin position="441"/>
        <end position="452"/>
    </location>
</feature>
<comment type="similarity">
    <text evidence="6">Belongs to the MscS (TC 1.A.23) family.</text>
</comment>
<evidence type="ECO:0000313" key="10">
    <source>
        <dbReference type="Proteomes" id="UP001139311"/>
    </source>
</evidence>
<evidence type="ECO:0000256" key="1">
    <source>
        <dbReference type="ARBA" id="ARBA00004651"/>
    </source>
</evidence>
<sequence length="472" mass="50119">MVWRPNLKPLLGPAGLVLACFLLGAAVPALLPGLGLPPDGMAAGALRVLAGIGFWLGLAWAGARFFDLLLLRAALATRRGVPYPRLLSDMVRAALFAAAAAAILMLVFGQPAIGLLTTSGVVVAVIGFALRNIIGDVFSGIALGVDAPYRIGDWIETAEGCAGRVIEVSWRATRLVTRDGVTLTVPNGLIAAHRLANFGAEGGYRTGLRLPLDPGLPTERAKRILLAAALDAEREFPGLAPDVLLQEFADGAAIYLLRFRVPDYGREAACRDAVAAAALRALQHAGLAPARPARALQLERGAAARAGRAALLRRIALFAGFPPEERAALEALMQERPVPRGATIVHQGEAGDSLFILAEGALEVRAVRDGVETPPDRIVPGDVFGEMSLLTGQRRSATVSATTDALVYEIRREHLDPILRRRPELAESLAAIMASRRARNARPAETQAAPEPAEAPEREDLLGRLRAFFRLG</sequence>
<comment type="subunit">
    <text evidence="6">Homoheptamer.</text>
</comment>
<dbReference type="InterPro" id="IPR018490">
    <property type="entry name" value="cNMP-bd_dom_sf"/>
</dbReference>
<dbReference type="InterPro" id="IPR023408">
    <property type="entry name" value="MscS_beta-dom_sf"/>
</dbReference>
<keyword evidence="6" id="KW-0406">Ion transport</keyword>
<comment type="subcellular location">
    <subcellularLocation>
        <location evidence="6">Cell inner membrane</location>
        <topology evidence="6">Multi-pass membrane protein</topology>
    </subcellularLocation>
    <subcellularLocation>
        <location evidence="1">Cell membrane</location>
        <topology evidence="1">Multi-pass membrane protein</topology>
    </subcellularLocation>
</comment>
<dbReference type="Gene3D" id="1.10.287.1260">
    <property type="match status" value="1"/>
</dbReference>
<dbReference type="RefSeq" id="WP_226603115.1">
    <property type="nucleotide sequence ID" value="NZ_JAJAQI010000001.1"/>
</dbReference>
<evidence type="ECO:0000256" key="7">
    <source>
        <dbReference type="SAM" id="MobiDB-lite"/>
    </source>
</evidence>
<dbReference type="PANTHER" id="PTHR30221:SF1">
    <property type="entry name" value="SMALL-CONDUCTANCE MECHANOSENSITIVE CHANNEL"/>
    <property type="match status" value="1"/>
</dbReference>
<keyword evidence="6" id="KW-0813">Transport</keyword>
<dbReference type="EMBL" id="JAJAQI010000001">
    <property type="protein sequence ID" value="MCB4820214.1"/>
    <property type="molecule type" value="Genomic_DNA"/>
</dbReference>
<reference evidence="9" key="1">
    <citation type="submission" date="2021-10" db="EMBL/GenBank/DDBJ databases">
        <title>Roseicella aerolatum sp. nov., isolated from aerosols of e-waste dismantling site.</title>
        <authorList>
            <person name="Qin T."/>
        </authorList>
    </citation>
    <scope>NUCLEOTIDE SEQUENCE</scope>
    <source>
        <strain evidence="9">GB24</strain>
    </source>
</reference>
<dbReference type="PROSITE" id="PS50042">
    <property type="entry name" value="CNMP_BINDING_3"/>
    <property type="match status" value="1"/>
</dbReference>
<dbReference type="SUPFAM" id="SSF51206">
    <property type="entry name" value="cAMP-binding domain-like"/>
    <property type="match status" value="1"/>
</dbReference>
<dbReference type="SMART" id="SM00100">
    <property type="entry name" value="cNMP"/>
    <property type="match status" value="1"/>
</dbReference>
<dbReference type="CDD" id="cd00038">
    <property type="entry name" value="CAP_ED"/>
    <property type="match status" value="1"/>
</dbReference>